<comment type="caution">
    <text evidence="1">The sequence shown here is derived from an EMBL/GenBank/DDBJ whole genome shotgun (WGS) entry which is preliminary data.</text>
</comment>
<dbReference type="RefSeq" id="WP_181449318.1">
    <property type="nucleotide sequence ID" value="NZ_POUD01000388.1"/>
</dbReference>
<reference evidence="1 2" key="1">
    <citation type="submission" date="2018-01" db="EMBL/GenBank/DDBJ databases">
        <title>Draft genome sequence of Nonomuraea sp. KC333.</title>
        <authorList>
            <person name="Sahin N."/>
            <person name="Saygin H."/>
            <person name="Ay H."/>
        </authorList>
    </citation>
    <scope>NUCLEOTIDE SEQUENCE [LARGE SCALE GENOMIC DNA]</scope>
    <source>
        <strain evidence="1 2">KC333</strain>
    </source>
</reference>
<proteinExistence type="predicted"/>
<dbReference type="AlphaFoldDB" id="A0A2W2E3W2"/>
<name>A0A2W2E3W2_9ACTN</name>
<dbReference type="EMBL" id="POUD01000388">
    <property type="protein sequence ID" value="PZG04327.1"/>
    <property type="molecule type" value="Genomic_DNA"/>
</dbReference>
<dbReference type="Proteomes" id="UP000249304">
    <property type="component" value="Unassembled WGS sequence"/>
</dbReference>
<evidence type="ECO:0000313" key="1">
    <source>
        <dbReference type="EMBL" id="PZG04327.1"/>
    </source>
</evidence>
<organism evidence="1 2">
    <name type="scientific">Nonomuraea aridisoli</name>
    <dbReference type="NCBI Taxonomy" id="2070368"/>
    <lineage>
        <taxon>Bacteria</taxon>
        <taxon>Bacillati</taxon>
        <taxon>Actinomycetota</taxon>
        <taxon>Actinomycetes</taxon>
        <taxon>Streptosporangiales</taxon>
        <taxon>Streptosporangiaceae</taxon>
        <taxon>Nonomuraea</taxon>
    </lineage>
</organism>
<gene>
    <name evidence="1" type="ORF">C1J01_44810</name>
</gene>
<keyword evidence="2" id="KW-1185">Reference proteome</keyword>
<accession>A0A2W2E3W2</accession>
<evidence type="ECO:0000313" key="2">
    <source>
        <dbReference type="Proteomes" id="UP000249304"/>
    </source>
</evidence>
<feature type="non-terminal residue" evidence="1">
    <location>
        <position position="1"/>
    </location>
</feature>
<protein>
    <submittedName>
        <fullName evidence="1">Uncharacterized protein</fullName>
    </submittedName>
</protein>
<sequence>YEAGRRILDERGSLARAVVCAVHVAAENFDDPSAYGLTRDDVQEILLPAARTAVDERLHFERVPSLADADPACKQRLFAEACTGITDALAMIREWAICRTCDAHATTRTTDGQPVCSNTGH</sequence>